<feature type="region of interest" description="Disordered" evidence="1">
    <location>
        <begin position="39"/>
        <end position="60"/>
    </location>
</feature>
<sequence length="211" mass="21472">GPIAHTAISTDAKYNGASVSFTVNGTVGNTVNAKITDNDSAGVSITPTNTSAREGGANGSYSVKLNTQPTAPVTINLATGTQIQPITALTFTPNNWNATQTVTVAAVNDNLVEGNHTGAIAHSSTSSDVNYNGITILPVNVAITDNDTAGVSITPTSTTATEGGANGSYSVKLNTQPIAPVTINLATDSQIQPITALTFTATNWNTPQTVQ</sequence>
<evidence type="ECO:0000313" key="2">
    <source>
        <dbReference type="EMBL" id="MEK0189333.1"/>
    </source>
</evidence>
<name>A0ABU8YYD8_9CYAN</name>
<reference evidence="2 3" key="1">
    <citation type="journal article" date="2020" name="Harmful Algae">
        <title>Molecular and morphological characterization of a novel dihydroanatoxin-a producing Microcoleus species (cyanobacteria) from the Russian River, California, USA.</title>
        <authorList>
            <person name="Conklin K.Y."/>
            <person name="Stancheva R."/>
            <person name="Otten T.G."/>
            <person name="Fadness R."/>
            <person name="Boyer G.L."/>
            <person name="Read B."/>
            <person name="Zhang X."/>
            <person name="Sheath R.G."/>
        </authorList>
    </citation>
    <scope>NUCLEOTIDE SEQUENCE [LARGE SCALE GENOMIC DNA]</scope>
    <source>
        <strain evidence="2 3">PTRS2</strain>
    </source>
</reference>
<accession>A0ABU8YYD8</accession>
<gene>
    <name evidence="2" type="ORF">WMG39_31480</name>
</gene>
<keyword evidence="3" id="KW-1185">Reference proteome</keyword>
<protein>
    <submittedName>
        <fullName evidence="2">Uncharacterized protein</fullName>
    </submittedName>
</protein>
<organism evidence="2 3">
    <name type="scientific">Microcoleus anatoxicus PTRS2</name>
    <dbReference type="NCBI Taxonomy" id="2705321"/>
    <lineage>
        <taxon>Bacteria</taxon>
        <taxon>Bacillati</taxon>
        <taxon>Cyanobacteriota</taxon>
        <taxon>Cyanophyceae</taxon>
        <taxon>Oscillatoriophycideae</taxon>
        <taxon>Oscillatoriales</taxon>
        <taxon>Microcoleaceae</taxon>
        <taxon>Microcoleus</taxon>
        <taxon>Microcoleus anatoxicus</taxon>
    </lineage>
</organism>
<feature type="non-terminal residue" evidence="2">
    <location>
        <position position="1"/>
    </location>
</feature>
<feature type="non-terminal residue" evidence="2">
    <location>
        <position position="211"/>
    </location>
</feature>
<evidence type="ECO:0000313" key="3">
    <source>
        <dbReference type="Proteomes" id="UP001384579"/>
    </source>
</evidence>
<dbReference type="SUPFAM" id="SSF141072">
    <property type="entry name" value="CalX-like"/>
    <property type="match status" value="1"/>
</dbReference>
<dbReference type="EMBL" id="JBBLXS010001142">
    <property type="protein sequence ID" value="MEK0189333.1"/>
    <property type="molecule type" value="Genomic_DNA"/>
</dbReference>
<dbReference type="Proteomes" id="UP001384579">
    <property type="component" value="Unassembled WGS sequence"/>
</dbReference>
<proteinExistence type="predicted"/>
<dbReference type="InterPro" id="IPR038081">
    <property type="entry name" value="CalX-like_sf"/>
</dbReference>
<comment type="caution">
    <text evidence="2">The sequence shown here is derived from an EMBL/GenBank/DDBJ whole genome shotgun (WGS) entry which is preliminary data.</text>
</comment>
<feature type="compositionally biased region" description="Polar residues" evidence="1">
    <location>
        <begin position="39"/>
        <end position="52"/>
    </location>
</feature>
<evidence type="ECO:0000256" key="1">
    <source>
        <dbReference type="SAM" id="MobiDB-lite"/>
    </source>
</evidence>